<evidence type="ECO:0000313" key="6">
    <source>
        <dbReference type="EMBL" id="SEM10179.1"/>
    </source>
</evidence>
<dbReference type="OrthoDB" id="3852819at2"/>
<dbReference type="RefSeq" id="WP_042446174.1">
    <property type="nucleotide sequence ID" value="NZ_BBPN01000010.1"/>
</dbReference>
<dbReference type="Proteomes" id="UP000183015">
    <property type="component" value="Unassembled WGS sequence"/>
</dbReference>
<dbReference type="GO" id="GO:0046872">
    <property type="term" value="F:metal ion binding"/>
    <property type="evidence" value="ECO:0007669"/>
    <property type="project" value="InterPro"/>
</dbReference>
<feature type="domain" description="ATP-grasp" evidence="5">
    <location>
        <begin position="120"/>
        <end position="321"/>
    </location>
</feature>
<keyword evidence="7" id="KW-1185">Reference proteome</keyword>
<dbReference type="InterPro" id="IPR040570">
    <property type="entry name" value="LAL_C2"/>
</dbReference>
<evidence type="ECO:0000256" key="1">
    <source>
        <dbReference type="ARBA" id="ARBA00022598"/>
    </source>
</evidence>
<dbReference type="Gene3D" id="3.30.470.20">
    <property type="entry name" value="ATP-grasp fold, B domain"/>
    <property type="match status" value="1"/>
</dbReference>
<evidence type="ECO:0000256" key="4">
    <source>
        <dbReference type="PROSITE-ProRule" id="PRU00409"/>
    </source>
</evidence>
<dbReference type="EMBL" id="FOAZ01000018">
    <property type="protein sequence ID" value="SEM10179.1"/>
    <property type="molecule type" value="Genomic_DNA"/>
</dbReference>
<keyword evidence="1" id="KW-0436">Ligase</keyword>
<organism evidence="6 7">
    <name type="scientific">Streptacidiphilus jiangxiensis</name>
    <dbReference type="NCBI Taxonomy" id="235985"/>
    <lineage>
        <taxon>Bacteria</taxon>
        <taxon>Bacillati</taxon>
        <taxon>Actinomycetota</taxon>
        <taxon>Actinomycetes</taxon>
        <taxon>Kitasatosporales</taxon>
        <taxon>Streptomycetaceae</taxon>
        <taxon>Streptacidiphilus</taxon>
    </lineage>
</organism>
<dbReference type="InterPro" id="IPR041472">
    <property type="entry name" value="BL00235/CARNS1_N"/>
</dbReference>
<evidence type="ECO:0000256" key="2">
    <source>
        <dbReference type="ARBA" id="ARBA00022741"/>
    </source>
</evidence>
<dbReference type="GO" id="GO:0005524">
    <property type="term" value="F:ATP binding"/>
    <property type="evidence" value="ECO:0007669"/>
    <property type="project" value="UniProtKB-UniRule"/>
</dbReference>
<dbReference type="AlphaFoldDB" id="A0A1H7VMQ1"/>
<name>A0A1H7VMQ1_STRJI</name>
<dbReference type="GO" id="GO:0016874">
    <property type="term" value="F:ligase activity"/>
    <property type="evidence" value="ECO:0007669"/>
    <property type="project" value="UniProtKB-KW"/>
</dbReference>
<dbReference type="Gene3D" id="3.40.50.20">
    <property type="match status" value="1"/>
</dbReference>
<dbReference type="eggNOG" id="COG0439">
    <property type="taxonomic scope" value="Bacteria"/>
</dbReference>
<reference evidence="7" key="1">
    <citation type="submission" date="2016-10" db="EMBL/GenBank/DDBJ databases">
        <authorList>
            <person name="Varghese N."/>
        </authorList>
    </citation>
    <scope>NUCLEOTIDE SEQUENCE [LARGE SCALE GENOMIC DNA]</scope>
    <source>
        <strain evidence="7">DSM 45096 / BCRC 16803 / CGMCC 4.1857 / CIP 109030 / JCM 12277 / KCTC 19219 / NBRC 100920 / 33214</strain>
    </source>
</reference>
<accession>A0A1H7VMQ1</accession>
<gene>
    <name evidence="6" type="ORF">SAMN05414137_118126</name>
</gene>
<dbReference type="PROSITE" id="PS50975">
    <property type="entry name" value="ATP_GRASP"/>
    <property type="match status" value="1"/>
</dbReference>
<dbReference type="PANTHER" id="PTHR43585:SF2">
    <property type="entry name" value="ATP-GRASP ENZYME FSQD"/>
    <property type="match status" value="1"/>
</dbReference>
<dbReference type="SUPFAM" id="SSF56059">
    <property type="entry name" value="Glutathione synthetase ATP-binding domain-like"/>
    <property type="match status" value="1"/>
</dbReference>
<evidence type="ECO:0000256" key="3">
    <source>
        <dbReference type="ARBA" id="ARBA00022840"/>
    </source>
</evidence>
<keyword evidence="3 4" id="KW-0067">ATP-binding</keyword>
<keyword evidence="2 4" id="KW-0547">Nucleotide-binding</keyword>
<dbReference type="InterPro" id="IPR052032">
    <property type="entry name" value="ATP-dep_AA_Ligase"/>
</dbReference>
<proteinExistence type="predicted"/>
<evidence type="ECO:0000313" key="7">
    <source>
        <dbReference type="Proteomes" id="UP000183015"/>
    </source>
</evidence>
<dbReference type="Pfam" id="PF18130">
    <property type="entry name" value="ATPgrasp_N"/>
    <property type="match status" value="1"/>
</dbReference>
<dbReference type="PANTHER" id="PTHR43585">
    <property type="entry name" value="FUMIPYRROLE BIOSYNTHESIS PROTEIN C"/>
    <property type="match status" value="1"/>
</dbReference>
<dbReference type="Pfam" id="PF18603">
    <property type="entry name" value="LAL_C2"/>
    <property type="match status" value="1"/>
</dbReference>
<dbReference type="STRING" id="235985.SAMN05414137_118126"/>
<dbReference type="InterPro" id="IPR011761">
    <property type="entry name" value="ATP-grasp"/>
</dbReference>
<protein>
    <submittedName>
        <fullName evidence="6">Biotin carboxylase</fullName>
    </submittedName>
</protein>
<dbReference type="Pfam" id="PF13535">
    <property type="entry name" value="ATP-grasp_4"/>
    <property type="match status" value="1"/>
</dbReference>
<evidence type="ECO:0000259" key="5">
    <source>
        <dbReference type="PROSITE" id="PS50975"/>
    </source>
</evidence>
<sequence>MTSTQTSTQRLLLVGGSTGHLRKAHATGAQVVWCQQPADIRPEHAELAAEIIPVDYTDWEQLRPAVLRAHEQAPFAAAVSLTEPGLDPVALVNDLLGLGGTSYEVSHLFTDKWLMRERLREAAATDGSIVVAAALLGDRDSLDAFGTAHGYPFIVKPTSGTASFGVMKVNSPAELDATWQEVSRLRDSDHPLIGDYDIDAFIMEEFVEGTLCSAETFSCDGHHVVMSITEGITDERNHVQAGHVAPARITPEQEAAVHRMACDFLDAVGLRNGPTHTEFMMSPRGPVIIESQNRVGGGLIGKLAEVVYGTDPQLLALTWALRQVPSLTERAAGNGAAASWIIEAEPGRIQEIRGLDEVHALPSTAAVDLWVGPGDVVRPFKGQWDGLGHVAVRAENADEAIRVCRKTLGLLQIVTEG</sequence>